<dbReference type="EMBL" id="LGUG01000004">
    <property type="protein sequence ID" value="KON97734.1"/>
    <property type="molecule type" value="Genomic_DNA"/>
</dbReference>
<dbReference type="InterPro" id="IPR009057">
    <property type="entry name" value="Homeodomain-like_sf"/>
</dbReference>
<dbReference type="Gene3D" id="1.10.10.10">
    <property type="entry name" value="Winged helix-like DNA-binding domain superfamily/Winged helix DNA-binding domain"/>
    <property type="match status" value="1"/>
</dbReference>
<dbReference type="Proteomes" id="UP000037269">
    <property type="component" value="Unassembled WGS sequence"/>
</dbReference>
<dbReference type="GO" id="GO:0003677">
    <property type="term" value="F:DNA binding"/>
    <property type="evidence" value="ECO:0007669"/>
    <property type="project" value="InterPro"/>
</dbReference>
<dbReference type="InterPro" id="IPR002514">
    <property type="entry name" value="Transposase_8"/>
</dbReference>
<organism evidence="1 3">
    <name type="scientific">Aneurinibacillus migulanus</name>
    <name type="common">Bacillus migulanus</name>
    <dbReference type="NCBI Taxonomy" id="47500"/>
    <lineage>
        <taxon>Bacteria</taxon>
        <taxon>Bacillati</taxon>
        <taxon>Bacillota</taxon>
        <taxon>Bacilli</taxon>
        <taxon>Bacillales</taxon>
        <taxon>Paenibacillaceae</taxon>
        <taxon>Aneurinibacillus group</taxon>
        <taxon>Aneurinibacillus</taxon>
    </lineage>
</organism>
<evidence type="ECO:0000313" key="1">
    <source>
        <dbReference type="EMBL" id="KON97734.1"/>
    </source>
</evidence>
<dbReference type="PATRIC" id="fig|47500.8.peg.6748"/>
<evidence type="ECO:0000313" key="3">
    <source>
        <dbReference type="Proteomes" id="UP000037269"/>
    </source>
</evidence>
<keyword evidence="3" id="KW-1185">Reference proteome</keyword>
<dbReference type="InterPro" id="IPR036388">
    <property type="entry name" value="WH-like_DNA-bd_sf"/>
</dbReference>
<reference evidence="1 3" key="1">
    <citation type="submission" date="2015-07" db="EMBL/GenBank/DDBJ databases">
        <title>Fjat-14205 dsm 2895.</title>
        <authorList>
            <person name="Liu B."/>
            <person name="Wang J."/>
            <person name="Zhu Y."/>
            <person name="Liu G."/>
            <person name="Chen Q."/>
            <person name="Chen Z."/>
            <person name="Lan J."/>
            <person name="Che J."/>
            <person name="Ge C."/>
            <person name="Shi H."/>
            <person name="Pan Z."/>
            <person name="Liu X."/>
        </authorList>
    </citation>
    <scope>NUCLEOTIDE SEQUENCE [LARGE SCALE GENOMIC DNA]</scope>
    <source>
        <strain evidence="1 3">DSM 2895</strain>
    </source>
</reference>
<dbReference type="AlphaFoldDB" id="A0A0D1XUR3"/>
<dbReference type="GeneID" id="42307844"/>
<evidence type="ECO:0000313" key="4">
    <source>
        <dbReference type="Proteomes" id="UP000182836"/>
    </source>
</evidence>
<dbReference type="SUPFAM" id="SSF46689">
    <property type="entry name" value="Homeodomain-like"/>
    <property type="match status" value="1"/>
</dbReference>
<proteinExistence type="predicted"/>
<dbReference type="Pfam" id="PF01527">
    <property type="entry name" value="HTH_Tnp_1"/>
    <property type="match status" value="1"/>
</dbReference>
<dbReference type="GO" id="GO:0004803">
    <property type="term" value="F:transposase activity"/>
    <property type="evidence" value="ECO:0007669"/>
    <property type="project" value="InterPro"/>
</dbReference>
<name>A0A0D1XUR3_ANEMI</name>
<dbReference type="STRING" id="47500.AF333_22150"/>
<dbReference type="RefSeq" id="WP_043065896.1">
    <property type="nucleotide sequence ID" value="NZ_BJOA01000383.1"/>
</dbReference>
<sequence length="103" mass="11870">MKRKKYSIDFKKQVVKEAKETGNLAAVARRHELSTTMVNRWKREVESGKHGEIDLAIVPSFDGETLLQENDQLKRLLGEQALEIAILHDLIKKKNPHLLKNLK</sequence>
<dbReference type="OrthoDB" id="1707197at2"/>
<protein>
    <submittedName>
        <fullName evidence="1 2">Transposase</fullName>
    </submittedName>
</protein>
<reference evidence="2 4" key="2">
    <citation type="submission" date="2016-10" db="EMBL/GenBank/DDBJ databases">
        <authorList>
            <person name="de Groot N.N."/>
        </authorList>
    </citation>
    <scope>NUCLEOTIDE SEQUENCE [LARGE SCALE GENOMIC DNA]</scope>
    <source>
        <strain evidence="2 4">DSM 2895</strain>
    </source>
</reference>
<dbReference type="Proteomes" id="UP000182836">
    <property type="component" value="Unassembled WGS sequence"/>
</dbReference>
<accession>A0A0D1XUR3</accession>
<evidence type="ECO:0000313" key="2">
    <source>
        <dbReference type="EMBL" id="SDK60990.1"/>
    </source>
</evidence>
<dbReference type="EMBL" id="FNED01000087">
    <property type="protein sequence ID" value="SDK60990.1"/>
    <property type="molecule type" value="Genomic_DNA"/>
</dbReference>
<gene>
    <name evidence="1" type="ORF">AF333_22150</name>
    <name evidence="2" type="ORF">SAMN04487909_1872</name>
</gene>
<dbReference type="GO" id="GO:0006313">
    <property type="term" value="P:DNA transposition"/>
    <property type="evidence" value="ECO:0007669"/>
    <property type="project" value="InterPro"/>
</dbReference>